<organism evidence="2 3">
    <name type="scientific">Zizania palustris</name>
    <name type="common">Northern wild rice</name>
    <dbReference type="NCBI Taxonomy" id="103762"/>
    <lineage>
        <taxon>Eukaryota</taxon>
        <taxon>Viridiplantae</taxon>
        <taxon>Streptophyta</taxon>
        <taxon>Embryophyta</taxon>
        <taxon>Tracheophyta</taxon>
        <taxon>Spermatophyta</taxon>
        <taxon>Magnoliopsida</taxon>
        <taxon>Liliopsida</taxon>
        <taxon>Poales</taxon>
        <taxon>Poaceae</taxon>
        <taxon>BOP clade</taxon>
        <taxon>Oryzoideae</taxon>
        <taxon>Oryzeae</taxon>
        <taxon>Zizaniinae</taxon>
        <taxon>Zizania</taxon>
    </lineage>
</organism>
<evidence type="ECO:0000313" key="2">
    <source>
        <dbReference type="EMBL" id="KAG8048754.1"/>
    </source>
</evidence>
<name>A0A8J5VLG2_ZIZPA</name>
<accession>A0A8J5VLG2</accession>
<evidence type="ECO:0000313" key="3">
    <source>
        <dbReference type="Proteomes" id="UP000729402"/>
    </source>
</evidence>
<dbReference type="OrthoDB" id="5326588at2759"/>
<protein>
    <submittedName>
        <fullName evidence="2">Uncharacterized protein</fullName>
    </submittedName>
</protein>
<dbReference type="PANTHER" id="PTHR21257">
    <property type="entry name" value="DELTA(14)-STEROL REDUCTASE"/>
    <property type="match status" value="1"/>
</dbReference>
<evidence type="ECO:0000256" key="1">
    <source>
        <dbReference type="SAM" id="Phobius"/>
    </source>
</evidence>
<dbReference type="PANTHER" id="PTHR21257:SF52">
    <property type="entry name" value="DELTA(14)-STEROL REDUCTASE TM7SF2"/>
    <property type="match status" value="1"/>
</dbReference>
<keyword evidence="3" id="KW-1185">Reference proteome</keyword>
<dbReference type="AlphaFoldDB" id="A0A8J5VLG2"/>
<dbReference type="Proteomes" id="UP000729402">
    <property type="component" value="Unassembled WGS sequence"/>
</dbReference>
<dbReference type="EMBL" id="JAAALK010000289">
    <property type="protein sequence ID" value="KAG8048754.1"/>
    <property type="molecule type" value="Genomic_DNA"/>
</dbReference>
<feature type="transmembrane region" description="Helical" evidence="1">
    <location>
        <begin position="56"/>
        <end position="75"/>
    </location>
</feature>
<keyword evidence="1" id="KW-1133">Transmembrane helix</keyword>
<comment type="caution">
    <text evidence="2">The sequence shown here is derived from an EMBL/GenBank/DDBJ whole genome shotgun (WGS) entry which is preliminary data.</text>
</comment>
<keyword evidence="1" id="KW-0472">Membrane</keyword>
<gene>
    <name evidence="2" type="ORF">GUJ93_ZPchr0009g2456</name>
</gene>
<keyword evidence="1" id="KW-0812">Transmembrane</keyword>
<dbReference type="GO" id="GO:0005789">
    <property type="term" value="C:endoplasmic reticulum membrane"/>
    <property type="evidence" value="ECO:0007669"/>
    <property type="project" value="TreeGrafter"/>
</dbReference>
<dbReference type="GO" id="GO:0050613">
    <property type="term" value="F:Delta14-sterol reductase activity"/>
    <property type="evidence" value="ECO:0007669"/>
    <property type="project" value="TreeGrafter"/>
</dbReference>
<proteinExistence type="predicted"/>
<sequence>MDSAAALAALLPSWSAAVVLLSYLGYLAAAGAILPGKLVAGALLPDSSRLHYRCNGLLSLILLLGLCALGVYTGWMSPTVLFCEGWDDGMVIYQPLFVCKELSGRFTG</sequence>
<reference evidence="2" key="2">
    <citation type="submission" date="2021-02" db="EMBL/GenBank/DDBJ databases">
        <authorList>
            <person name="Kimball J.A."/>
            <person name="Haas M.W."/>
            <person name="Macchietto M."/>
            <person name="Kono T."/>
            <person name="Duquette J."/>
            <person name="Shao M."/>
        </authorList>
    </citation>
    <scope>NUCLEOTIDE SEQUENCE</scope>
    <source>
        <tissue evidence="2">Fresh leaf tissue</tissue>
    </source>
</reference>
<reference evidence="2" key="1">
    <citation type="journal article" date="2021" name="bioRxiv">
        <title>Whole Genome Assembly and Annotation of Northern Wild Rice, Zizania palustris L., Supports a Whole Genome Duplication in the Zizania Genus.</title>
        <authorList>
            <person name="Haas M."/>
            <person name="Kono T."/>
            <person name="Macchietto M."/>
            <person name="Millas R."/>
            <person name="McGilp L."/>
            <person name="Shao M."/>
            <person name="Duquette J."/>
            <person name="Hirsch C.N."/>
            <person name="Kimball J."/>
        </authorList>
    </citation>
    <scope>NUCLEOTIDE SEQUENCE</scope>
    <source>
        <tissue evidence="2">Fresh leaf tissue</tissue>
    </source>
</reference>
<dbReference type="GO" id="GO:0016126">
    <property type="term" value="P:sterol biosynthetic process"/>
    <property type="evidence" value="ECO:0007669"/>
    <property type="project" value="TreeGrafter"/>
</dbReference>